<dbReference type="RefSeq" id="WP_206963834.1">
    <property type="nucleotide sequence ID" value="NZ_BAAAJJ010000001.1"/>
</dbReference>
<dbReference type="EMBL" id="JAFLRJ010000207">
    <property type="protein sequence ID" value="MBO0514435.1"/>
    <property type="molecule type" value="Genomic_DNA"/>
</dbReference>
<proteinExistence type="predicted"/>
<accession>A0A939F8P6</accession>
<name>A0A939F8P6_9ACTN</name>
<comment type="caution">
    <text evidence="2">The sequence shown here is derived from an EMBL/GenBank/DDBJ whole genome shotgun (WGS) entry which is preliminary data.</text>
</comment>
<gene>
    <name evidence="2" type="ORF">J0695_21945</name>
</gene>
<evidence type="ECO:0000313" key="3">
    <source>
        <dbReference type="Proteomes" id="UP000664167"/>
    </source>
</evidence>
<reference evidence="2" key="1">
    <citation type="submission" date="2021-03" db="EMBL/GenBank/DDBJ databases">
        <title>Streptomyces poriferae sp. nov., a novel marine sponge-derived Actinobacteria species with anti-MRSA activity.</title>
        <authorList>
            <person name="Sandoval-Powers M."/>
            <person name="Kralova S."/>
            <person name="Nguyen G.-S."/>
            <person name="Fawwal D."/>
            <person name="Degnes K."/>
            <person name="Klinkenberg G."/>
            <person name="Sletta H."/>
            <person name="Wentzel A."/>
            <person name="Liles M.R."/>
        </authorList>
    </citation>
    <scope>NUCLEOTIDE SEQUENCE</scope>
    <source>
        <strain evidence="2">DSM 41794</strain>
    </source>
</reference>
<feature type="signal peptide" evidence="1">
    <location>
        <begin position="1"/>
        <end position="27"/>
    </location>
</feature>
<protein>
    <recommendedName>
        <fullName evidence="4">Secreted protein</fullName>
    </recommendedName>
</protein>
<organism evidence="2 3">
    <name type="scientific">Streptomyces beijiangensis</name>
    <dbReference type="NCBI Taxonomy" id="163361"/>
    <lineage>
        <taxon>Bacteria</taxon>
        <taxon>Bacillati</taxon>
        <taxon>Actinomycetota</taxon>
        <taxon>Actinomycetes</taxon>
        <taxon>Kitasatosporales</taxon>
        <taxon>Streptomycetaceae</taxon>
        <taxon>Streptomyces</taxon>
    </lineage>
</organism>
<evidence type="ECO:0000256" key="1">
    <source>
        <dbReference type="SAM" id="SignalP"/>
    </source>
</evidence>
<feature type="chain" id="PRO_5038063444" description="Secreted protein" evidence="1">
    <location>
        <begin position="28"/>
        <end position="92"/>
    </location>
</feature>
<dbReference type="Proteomes" id="UP000664167">
    <property type="component" value="Unassembled WGS sequence"/>
</dbReference>
<sequence length="92" mass="9453">MNSTRQIFTALAVLTGVSGLAVPAAQAAPLPKTTNISAADTIDGLATTGIPAEHQAEMPGVTKQLNGLQDLNQLHQLTDLVAPVTQLVPSVQ</sequence>
<evidence type="ECO:0008006" key="4">
    <source>
        <dbReference type="Google" id="ProtNLM"/>
    </source>
</evidence>
<keyword evidence="3" id="KW-1185">Reference proteome</keyword>
<keyword evidence="1" id="KW-0732">Signal</keyword>
<evidence type="ECO:0000313" key="2">
    <source>
        <dbReference type="EMBL" id="MBO0514435.1"/>
    </source>
</evidence>
<dbReference type="AlphaFoldDB" id="A0A939F8P6"/>